<accession>A0A1G9T7T2</accession>
<dbReference type="InterPro" id="IPR027417">
    <property type="entry name" value="P-loop_NTPase"/>
</dbReference>
<proteinExistence type="predicted"/>
<dbReference type="RefSeq" id="WP_027431742.1">
    <property type="nucleotide sequence ID" value="NZ_FNHZ01000001.1"/>
</dbReference>
<dbReference type="OrthoDB" id="9781180at2"/>
<dbReference type="SUPFAM" id="SSF52540">
    <property type="entry name" value="P-loop containing nucleoside triphosphate hydrolases"/>
    <property type="match status" value="1"/>
</dbReference>
<keyword evidence="1" id="KW-0418">Kinase</keyword>
<dbReference type="Pfam" id="PF13189">
    <property type="entry name" value="Cytidylate_kin2"/>
    <property type="match status" value="1"/>
</dbReference>
<reference evidence="2" key="1">
    <citation type="submission" date="2016-10" db="EMBL/GenBank/DDBJ databases">
        <authorList>
            <person name="Varghese N."/>
            <person name="Submissions S."/>
        </authorList>
    </citation>
    <scope>NUCLEOTIDE SEQUENCE [LARGE SCALE GENOMIC DNA]</scope>
    <source>
        <strain evidence="2">M83</strain>
    </source>
</reference>
<keyword evidence="1" id="KW-0808">Transferase</keyword>
<name>A0A1G9T7T2_9FIRM</name>
<dbReference type="Gene3D" id="3.40.50.300">
    <property type="entry name" value="P-loop containing nucleotide triphosphate hydrolases"/>
    <property type="match status" value="1"/>
</dbReference>
<sequence>MENLKYPVITISREYAAYGRTVAKRLADTLDIPFYDKDFVKETAKRSGYSEDDIRREGEAMSRATRFMNSLMNNAMVYTSSYDGIFHAQKEVIINLSKKPCIIVGRCAGYVLKQAGIPCFNVFLYADKEVRTKRTGELEENFGLNPKKARERHDILRETYYKQYTHQEMGDYHNYDICLNTGVIGPERCADIIADIVKKHIDELD</sequence>
<dbReference type="GO" id="GO:0016301">
    <property type="term" value="F:kinase activity"/>
    <property type="evidence" value="ECO:0007669"/>
    <property type="project" value="UniProtKB-KW"/>
</dbReference>
<dbReference type="AlphaFoldDB" id="A0A1G9T7T2"/>
<dbReference type="Proteomes" id="UP000187651">
    <property type="component" value="Unassembled WGS sequence"/>
</dbReference>
<protein>
    <submittedName>
        <fullName evidence="1">Cytidylate kinase</fullName>
    </submittedName>
</protein>
<dbReference type="EMBL" id="FNHZ01000001">
    <property type="protein sequence ID" value="SDM43763.1"/>
    <property type="molecule type" value="Genomic_DNA"/>
</dbReference>
<evidence type="ECO:0000313" key="1">
    <source>
        <dbReference type="EMBL" id="SDM43763.1"/>
    </source>
</evidence>
<organism evidence="1 2">
    <name type="scientific">Lachnospira pectinoschiza</name>
    <dbReference type="NCBI Taxonomy" id="28052"/>
    <lineage>
        <taxon>Bacteria</taxon>
        <taxon>Bacillati</taxon>
        <taxon>Bacillota</taxon>
        <taxon>Clostridia</taxon>
        <taxon>Lachnospirales</taxon>
        <taxon>Lachnospiraceae</taxon>
        <taxon>Lachnospira</taxon>
    </lineage>
</organism>
<keyword evidence="2" id="KW-1185">Reference proteome</keyword>
<gene>
    <name evidence="1" type="ORF">SAMN05216544_0248</name>
</gene>
<evidence type="ECO:0000313" key="2">
    <source>
        <dbReference type="Proteomes" id="UP000187651"/>
    </source>
</evidence>